<gene>
    <name evidence="2" type="ORF">GCM10023195_77570</name>
</gene>
<dbReference type="EMBL" id="BAABHJ010000039">
    <property type="protein sequence ID" value="GAA4617376.1"/>
    <property type="molecule type" value="Genomic_DNA"/>
</dbReference>
<accession>A0ABP8TYB8</accession>
<dbReference type="InterPro" id="IPR029476">
    <property type="entry name" value="DNase_NucA_NucB"/>
</dbReference>
<evidence type="ECO:0000259" key="1">
    <source>
        <dbReference type="Pfam" id="PF14040"/>
    </source>
</evidence>
<sequence length="302" mass="32261">MEPIAAGAPGSLAAEDCTPGYDRTTACQNGGGYAEVYRGGQTIGRATFTTNYKIILDIKQRVFAEKVAIHITSATGVGAGITAHFKGMCSSPCKADSQVPSGLMKPGTTIKGLVAYTDSTKTKHTGAITHQMSVTYPGATSTTLRAPFALKFRCDDLLKGQGAGCVWPDYTPTITTLSGLRFISANIRRWQGRGAPKLLHRNSYLTDKNRYEVCGKAKLPPGWKPPAGWPLPISDPDNKPTCDEYAFASSNEGGTRAGNGYDWVPHGENNSQGALLKNFYYANRVLNAKSARDVGDGFNVAV</sequence>
<organism evidence="2 3">
    <name type="scientific">Actinoallomurus liliacearum</name>
    <dbReference type="NCBI Taxonomy" id="1080073"/>
    <lineage>
        <taxon>Bacteria</taxon>
        <taxon>Bacillati</taxon>
        <taxon>Actinomycetota</taxon>
        <taxon>Actinomycetes</taxon>
        <taxon>Streptosporangiales</taxon>
        <taxon>Thermomonosporaceae</taxon>
        <taxon>Actinoallomurus</taxon>
    </lineage>
</organism>
<reference evidence="3" key="1">
    <citation type="journal article" date="2019" name="Int. J. Syst. Evol. Microbiol.">
        <title>The Global Catalogue of Microorganisms (GCM) 10K type strain sequencing project: providing services to taxonomists for standard genome sequencing and annotation.</title>
        <authorList>
            <consortium name="The Broad Institute Genomics Platform"/>
            <consortium name="The Broad Institute Genome Sequencing Center for Infectious Disease"/>
            <person name="Wu L."/>
            <person name="Ma J."/>
        </authorList>
    </citation>
    <scope>NUCLEOTIDE SEQUENCE [LARGE SCALE GENOMIC DNA]</scope>
    <source>
        <strain evidence="3">JCM 17938</strain>
    </source>
</reference>
<dbReference type="Proteomes" id="UP001500212">
    <property type="component" value="Unassembled WGS sequence"/>
</dbReference>
<comment type="caution">
    <text evidence="2">The sequence shown here is derived from an EMBL/GenBank/DDBJ whole genome shotgun (WGS) entry which is preliminary data.</text>
</comment>
<feature type="domain" description="Deoxyribonuclease NucA/NucB" evidence="1">
    <location>
        <begin position="238"/>
        <end position="284"/>
    </location>
</feature>
<evidence type="ECO:0000313" key="2">
    <source>
        <dbReference type="EMBL" id="GAA4617376.1"/>
    </source>
</evidence>
<dbReference type="RefSeq" id="WP_345365606.1">
    <property type="nucleotide sequence ID" value="NZ_BAABHJ010000039.1"/>
</dbReference>
<proteinExistence type="predicted"/>
<name>A0ABP8TYB8_9ACTN</name>
<dbReference type="Pfam" id="PF14040">
    <property type="entry name" value="DNase_NucA_NucB"/>
    <property type="match status" value="1"/>
</dbReference>
<evidence type="ECO:0000313" key="3">
    <source>
        <dbReference type="Proteomes" id="UP001500212"/>
    </source>
</evidence>
<protein>
    <recommendedName>
        <fullName evidence="1">Deoxyribonuclease NucA/NucB domain-containing protein</fullName>
    </recommendedName>
</protein>
<keyword evidence="3" id="KW-1185">Reference proteome</keyword>